<organism evidence="1 2">
    <name type="scientific">Mediterraneibacter gnavus</name>
    <name type="common">Ruminococcus gnavus</name>
    <dbReference type="NCBI Taxonomy" id="33038"/>
    <lineage>
        <taxon>Bacteria</taxon>
        <taxon>Bacillati</taxon>
        <taxon>Bacillota</taxon>
        <taxon>Clostridia</taxon>
        <taxon>Lachnospirales</taxon>
        <taxon>Lachnospiraceae</taxon>
        <taxon>Mediterraneibacter</taxon>
    </lineage>
</organism>
<protein>
    <submittedName>
        <fullName evidence="1">Helix-turn-helix domain-containing protein</fullName>
    </submittedName>
</protein>
<reference evidence="1" key="2">
    <citation type="submission" date="2020-02" db="EMBL/GenBank/DDBJ databases">
        <authorList>
            <person name="Littmann E."/>
            <person name="Sorbara M."/>
        </authorList>
    </citation>
    <scope>NUCLEOTIDE SEQUENCE</scope>
    <source>
        <strain evidence="1">MSK.11.9</strain>
    </source>
</reference>
<dbReference type="EMBL" id="JAAIRY010000065">
    <property type="protein sequence ID" value="NSI66672.1"/>
    <property type="molecule type" value="Genomic_DNA"/>
</dbReference>
<dbReference type="RefSeq" id="WP_055169381.1">
    <property type="nucleotide sequence ID" value="NZ_CAXUME010000022.1"/>
</dbReference>
<dbReference type="AlphaFoldDB" id="A0AB36DL30"/>
<dbReference type="Proteomes" id="UP001296581">
    <property type="component" value="Unassembled WGS sequence"/>
</dbReference>
<evidence type="ECO:0000313" key="1">
    <source>
        <dbReference type="EMBL" id="NSI66672.1"/>
    </source>
</evidence>
<proteinExistence type="predicted"/>
<dbReference type="Pfam" id="PF13730">
    <property type="entry name" value="HTH_36"/>
    <property type="match status" value="1"/>
</dbReference>
<reference evidence="1" key="1">
    <citation type="journal article" date="2020" name="Cell Host Microbe">
        <title>Functional and Genomic Variation between Human-Derived Isolates of Lachnospiraceae Reveals Inter- and Intra-Species Diversity.</title>
        <authorList>
            <person name="Sorbara M.T."/>
            <person name="Littmann E.R."/>
            <person name="Fontana E."/>
            <person name="Moody T.U."/>
            <person name="Kohout C.E."/>
            <person name="Gjonbalaj M."/>
            <person name="Eaton V."/>
            <person name="Seok R."/>
            <person name="Leiner I.M."/>
            <person name="Pamer E.G."/>
        </authorList>
    </citation>
    <scope>NUCLEOTIDE SEQUENCE</scope>
    <source>
        <strain evidence="1">MSK.11.9</strain>
    </source>
</reference>
<evidence type="ECO:0000313" key="2">
    <source>
        <dbReference type="Proteomes" id="UP001296581"/>
    </source>
</evidence>
<accession>A0AB36DL30</accession>
<gene>
    <name evidence="1" type="ORF">G4981_15690</name>
</gene>
<comment type="caution">
    <text evidence="1">The sequence shown here is derived from an EMBL/GenBank/DDBJ whole genome shotgun (WGS) entry which is preliminary data.</text>
</comment>
<sequence>MKEKTGKKKAPYKRGCTSYCYMLFRKYILVWQVHLFNENFTKGAFMAVLKNKTQRNFTMISNSVLRDKELSMKDRGVLCTICSLPDGWEFSIAGLSSIVPDGVDAIRKSIFNLERLGYMERTKTRGKGGKYISEIEVFMEKRAVSDYPSRENHHGETVAGEPIRENRHGTTVTGNPTQYNTDNYYQAHYNKLIFHL</sequence>
<name>A0AB36DL30_MEDGN</name>